<sequence>MSADMKSDSLGTDEQADLVQQLILEAGRIMENVSPDLAMRLPANSLDREKALVGFCQIADAIHKLATAGLALSKLEDLQTLPG</sequence>
<protein>
    <submittedName>
        <fullName evidence="1">Uncharacterized protein</fullName>
    </submittedName>
</protein>
<dbReference type="EMBL" id="JBHLTL010000001">
    <property type="protein sequence ID" value="MFC0588296.1"/>
    <property type="molecule type" value="Genomic_DNA"/>
</dbReference>
<keyword evidence="2" id="KW-1185">Reference proteome</keyword>
<gene>
    <name evidence="1" type="ORF">ACFFF7_02605</name>
</gene>
<evidence type="ECO:0000313" key="1">
    <source>
        <dbReference type="EMBL" id="MFC0588296.1"/>
    </source>
</evidence>
<proteinExistence type="predicted"/>
<accession>A0ABV6PEP5</accession>
<dbReference type="Proteomes" id="UP001589943">
    <property type="component" value="Unassembled WGS sequence"/>
</dbReference>
<evidence type="ECO:0000313" key="2">
    <source>
        <dbReference type="Proteomes" id="UP001589943"/>
    </source>
</evidence>
<reference evidence="1 2" key="1">
    <citation type="submission" date="2024-09" db="EMBL/GenBank/DDBJ databases">
        <authorList>
            <person name="Sun Q."/>
            <person name="Mori K."/>
        </authorList>
    </citation>
    <scope>NUCLEOTIDE SEQUENCE [LARGE SCALE GENOMIC DNA]</scope>
    <source>
        <strain evidence="1 2">NCAIM B.02537</strain>
    </source>
</reference>
<comment type="caution">
    <text evidence="1">The sequence shown here is derived from an EMBL/GenBank/DDBJ whole genome shotgun (WGS) entry which is preliminary data.</text>
</comment>
<name>A0ABV6PEP5_9SPHN</name>
<organism evidence="1 2">
    <name type="scientific">Novosphingobium aquiterrae</name>
    <dbReference type="NCBI Taxonomy" id="624388"/>
    <lineage>
        <taxon>Bacteria</taxon>
        <taxon>Pseudomonadati</taxon>
        <taxon>Pseudomonadota</taxon>
        <taxon>Alphaproteobacteria</taxon>
        <taxon>Sphingomonadales</taxon>
        <taxon>Sphingomonadaceae</taxon>
        <taxon>Novosphingobium</taxon>
    </lineage>
</organism>